<feature type="region of interest" description="Disordered" evidence="2">
    <location>
        <begin position="512"/>
        <end position="533"/>
    </location>
</feature>
<keyword evidence="5" id="KW-1185">Reference proteome</keyword>
<feature type="region of interest" description="Disordered" evidence="2">
    <location>
        <begin position="117"/>
        <end position="141"/>
    </location>
</feature>
<feature type="compositionally biased region" description="Polar residues" evidence="2">
    <location>
        <begin position="117"/>
        <end position="140"/>
    </location>
</feature>
<evidence type="ECO:0000256" key="1">
    <source>
        <dbReference type="ARBA" id="ARBA00022737"/>
    </source>
</evidence>
<feature type="compositionally biased region" description="Polar residues" evidence="2">
    <location>
        <begin position="512"/>
        <end position="523"/>
    </location>
</feature>
<dbReference type="Proteomes" id="UP000800035">
    <property type="component" value="Unassembled WGS sequence"/>
</dbReference>
<evidence type="ECO:0000259" key="3">
    <source>
        <dbReference type="Pfam" id="PF24883"/>
    </source>
</evidence>
<feature type="compositionally biased region" description="Basic and acidic residues" evidence="2">
    <location>
        <begin position="480"/>
        <end position="489"/>
    </location>
</feature>
<organism evidence="4 5">
    <name type="scientific">Byssothecium circinans</name>
    <dbReference type="NCBI Taxonomy" id="147558"/>
    <lineage>
        <taxon>Eukaryota</taxon>
        <taxon>Fungi</taxon>
        <taxon>Dikarya</taxon>
        <taxon>Ascomycota</taxon>
        <taxon>Pezizomycotina</taxon>
        <taxon>Dothideomycetes</taxon>
        <taxon>Pleosporomycetidae</taxon>
        <taxon>Pleosporales</taxon>
        <taxon>Massarineae</taxon>
        <taxon>Massarinaceae</taxon>
        <taxon>Byssothecium</taxon>
    </lineage>
</organism>
<gene>
    <name evidence="4" type="ORF">CC80DRAFT_476171</name>
</gene>
<dbReference type="SUPFAM" id="SSF52540">
    <property type="entry name" value="P-loop containing nucleoside triphosphate hydrolases"/>
    <property type="match status" value="1"/>
</dbReference>
<dbReference type="Gene3D" id="3.40.50.300">
    <property type="entry name" value="P-loop containing nucleotide triphosphate hydrolases"/>
    <property type="match status" value="1"/>
</dbReference>
<evidence type="ECO:0000313" key="5">
    <source>
        <dbReference type="Proteomes" id="UP000800035"/>
    </source>
</evidence>
<sequence>MSKTQIIRPYWNETFFIQGDIYERLFDRFFQCDTIDYWMRHKHAYQIHCAGPPGCGKTTFTALAVRRIRATLHENPDTKTYIATIYMVEDIDTDENLFLESFFHSILRQFTSGKTEQMSSHTLNENGRTDTQSQSRNPTTAARAGMYATVEKVAEQDRCFLFVDDIDRCATRLKELLECELRVLQEKGVNIMVTSHQPLFEEFFISCDYCPESPSGSYIRLYWSCDVCKEQICRKCKGRGTLCKTCKEETVWLLQREPANFIMDFIDEKHMLDFVAWDLEREHGEIGLGSDNHSKPPLSSLSISFSEGNSGTSAHALVKNICTQTSANIALIRLRLDMVHSALSINDLGEDQDRLPKSMQTMFQHGIDRIMRQSTSDFELALNAIAAVASLGNVDGGITVAKLMATLHKRPTDAESMLEQLGEILRVTQGYLVLDSSVPEEDTKVVVYVPEFGNWALEAYNDDIEWARSQLRTSTLPRSKTHDLTRDTRSPTAEGNATGRILGDLKRYQVNSPPGMNSRSPSIPLSRAETEFDTPKREKLDGLRTFSSASTPLVSSPRATPPISRRNTDYLTAKDVKMRTFGLGISQVDEENLREEAL</sequence>
<evidence type="ECO:0000313" key="4">
    <source>
        <dbReference type="EMBL" id="KAF1954421.1"/>
    </source>
</evidence>
<dbReference type="Pfam" id="PF24883">
    <property type="entry name" value="NPHP3_N"/>
    <property type="match status" value="1"/>
</dbReference>
<dbReference type="OrthoDB" id="3885310at2759"/>
<evidence type="ECO:0000256" key="2">
    <source>
        <dbReference type="SAM" id="MobiDB-lite"/>
    </source>
</evidence>
<protein>
    <recommendedName>
        <fullName evidence="3">Nephrocystin 3-like N-terminal domain-containing protein</fullName>
    </recommendedName>
</protein>
<dbReference type="EMBL" id="ML976999">
    <property type="protein sequence ID" value="KAF1954421.1"/>
    <property type="molecule type" value="Genomic_DNA"/>
</dbReference>
<feature type="region of interest" description="Disordered" evidence="2">
    <location>
        <begin position="477"/>
        <end position="498"/>
    </location>
</feature>
<accession>A0A6A5TP49</accession>
<feature type="domain" description="Nephrocystin 3-like N-terminal" evidence="3">
    <location>
        <begin position="28"/>
        <end position="195"/>
    </location>
</feature>
<dbReference type="AlphaFoldDB" id="A0A6A5TP49"/>
<proteinExistence type="predicted"/>
<dbReference type="InterPro" id="IPR056884">
    <property type="entry name" value="NPHP3-like_N"/>
</dbReference>
<name>A0A6A5TP49_9PLEO</name>
<keyword evidence="1" id="KW-0677">Repeat</keyword>
<dbReference type="InterPro" id="IPR027417">
    <property type="entry name" value="P-loop_NTPase"/>
</dbReference>
<reference evidence="4" key="1">
    <citation type="journal article" date="2020" name="Stud. Mycol.">
        <title>101 Dothideomycetes genomes: a test case for predicting lifestyles and emergence of pathogens.</title>
        <authorList>
            <person name="Haridas S."/>
            <person name="Albert R."/>
            <person name="Binder M."/>
            <person name="Bloem J."/>
            <person name="Labutti K."/>
            <person name="Salamov A."/>
            <person name="Andreopoulos B."/>
            <person name="Baker S."/>
            <person name="Barry K."/>
            <person name="Bills G."/>
            <person name="Bluhm B."/>
            <person name="Cannon C."/>
            <person name="Castanera R."/>
            <person name="Culley D."/>
            <person name="Daum C."/>
            <person name="Ezra D."/>
            <person name="Gonzalez J."/>
            <person name="Henrissat B."/>
            <person name="Kuo A."/>
            <person name="Liang C."/>
            <person name="Lipzen A."/>
            <person name="Lutzoni F."/>
            <person name="Magnuson J."/>
            <person name="Mondo S."/>
            <person name="Nolan M."/>
            <person name="Ohm R."/>
            <person name="Pangilinan J."/>
            <person name="Park H.-J."/>
            <person name="Ramirez L."/>
            <person name="Alfaro M."/>
            <person name="Sun H."/>
            <person name="Tritt A."/>
            <person name="Yoshinaga Y."/>
            <person name="Zwiers L.-H."/>
            <person name="Turgeon B."/>
            <person name="Goodwin S."/>
            <person name="Spatafora J."/>
            <person name="Crous P."/>
            <person name="Grigoriev I."/>
        </authorList>
    </citation>
    <scope>NUCLEOTIDE SEQUENCE</scope>
    <source>
        <strain evidence="4">CBS 675.92</strain>
    </source>
</reference>